<feature type="region of interest" description="Disordered" evidence="1">
    <location>
        <begin position="200"/>
        <end position="223"/>
    </location>
</feature>
<dbReference type="PANTHER" id="PTHR33408">
    <property type="entry name" value="TRANSPOSASE"/>
    <property type="match status" value="1"/>
</dbReference>
<dbReference type="InterPro" id="IPR008490">
    <property type="entry name" value="Transposase_InsH_N"/>
</dbReference>
<dbReference type="InterPro" id="IPR025668">
    <property type="entry name" value="Tnp_DDE_dom"/>
</dbReference>
<dbReference type="Proteomes" id="UP001155380">
    <property type="component" value="Unassembled WGS sequence"/>
</dbReference>
<accession>A0AAJ1FAA8</accession>
<evidence type="ECO:0000313" key="5">
    <source>
        <dbReference type="Proteomes" id="UP001155380"/>
    </source>
</evidence>
<dbReference type="RefSeq" id="WP_250914813.1">
    <property type="nucleotide sequence ID" value="NZ_JAMXLX010000016.1"/>
</dbReference>
<evidence type="ECO:0000256" key="1">
    <source>
        <dbReference type="SAM" id="MobiDB-lite"/>
    </source>
</evidence>
<evidence type="ECO:0000259" key="2">
    <source>
        <dbReference type="Pfam" id="PF05598"/>
    </source>
</evidence>
<dbReference type="PANTHER" id="PTHR33408:SF4">
    <property type="entry name" value="TRANSPOSASE DDE DOMAIN-CONTAINING PROTEIN"/>
    <property type="match status" value="1"/>
</dbReference>
<name>A0AAJ1FAA8_9HYPH</name>
<dbReference type="Pfam" id="PF05598">
    <property type="entry name" value="DUF772"/>
    <property type="match status" value="1"/>
</dbReference>
<feature type="domain" description="Transposase InsH N-terminal" evidence="2">
    <location>
        <begin position="11"/>
        <end position="96"/>
    </location>
</feature>
<gene>
    <name evidence="4" type="ORF">NBH21_25450</name>
</gene>
<proteinExistence type="predicted"/>
<dbReference type="EMBL" id="JAMXLX010000016">
    <property type="protein sequence ID" value="MCO5960113.1"/>
    <property type="molecule type" value="Genomic_DNA"/>
</dbReference>
<feature type="domain" description="Transposase DDE" evidence="3">
    <location>
        <begin position="344"/>
        <end position="466"/>
    </location>
</feature>
<comment type="caution">
    <text evidence="4">The sequence shown here is derived from an EMBL/GenBank/DDBJ whole genome shotgun (WGS) entry which is preliminary data.</text>
</comment>
<evidence type="ECO:0000259" key="3">
    <source>
        <dbReference type="Pfam" id="PF13751"/>
    </source>
</evidence>
<evidence type="ECO:0000313" key="4">
    <source>
        <dbReference type="EMBL" id="MCO5960113.1"/>
    </source>
</evidence>
<reference evidence="4" key="1">
    <citation type="submission" date="2022-06" db="EMBL/GenBank/DDBJ databases">
        <authorList>
            <person name="Sun Q."/>
        </authorList>
    </citation>
    <scope>NUCLEOTIDE SEQUENCE</scope>
    <source>
        <strain evidence="4">S101</strain>
    </source>
</reference>
<protein>
    <submittedName>
        <fullName evidence="4">IS1182 family transposase</fullName>
    </submittedName>
</protein>
<dbReference type="InterPro" id="IPR047629">
    <property type="entry name" value="IS1182_transpos"/>
</dbReference>
<organism evidence="4 5">
    <name type="scientific">Ciceribacter sichuanensis</name>
    <dbReference type="NCBI Taxonomy" id="2949647"/>
    <lineage>
        <taxon>Bacteria</taxon>
        <taxon>Pseudomonadati</taxon>
        <taxon>Pseudomonadota</taxon>
        <taxon>Alphaproteobacteria</taxon>
        <taxon>Hyphomicrobiales</taxon>
        <taxon>Rhizobiaceae</taxon>
        <taxon>Ciceribacter</taxon>
    </lineage>
</organism>
<dbReference type="AlphaFoldDB" id="A0AAJ1FAA8"/>
<dbReference type="Pfam" id="PF13751">
    <property type="entry name" value="DDE_Tnp_1_6"/>
    <property type="match status" value="1"/>
</dbReference>
<dbReference type="NCBIfam" id="NF033551">
    <property type="entry name" value="transpos_IS1182"/>
    <property type="match status" value="1"/>
</dbReference>
<sequence>MLDVELLVGPDDSVRAIWELVGRLDLSAFASRVGSFEGTAGRPAYDPALLVSLWIYAYSRGIGSAREIERRLAFDPGFRWLAGLMIINHHTLSDFRVAHHSALDLLFTQLLAALSAEGLISLEAATLDGTKIAAQAGSGTFRKEDQLVKHLAFAKEHLSSMGDPREGGATSRHEAAQARARRERVERLEQALDNVRQISADKPAGYGNSHKRQIGASSSDPQSRIMRHGDGHYALSYNVQIVTDTSHGIAIGVDIGQTAPDYGYLPAAMRQIEERLGELPDRLLVDAGYTSRQNVLMAHDMNVELAGPWVQTDGRVKQRFQRAGVTEAFLPEQFRYDPSSDVYVCPEGKYLTARHSHSARPGRKMTRYQANQNDCWSCPSRQQCCSSNKRYGRSIVVTQEDPVVSSFRERQTTAEARGLMRERARVGEFVNAWLKDKLGLRRFRVRVLQRTRTEALWAILAYNVRQWIRLRWKPSLAM</sequence>